<feature type="compositionally biased region" description="Polar residues" evidence="1">
    <location>
        <begin position="1199"/>
        <end position="1209"/>
    </location>
</feature>
<name>A0A6G1HV49_9PEZI</name>
<feature type="domain" description="DUF4470" evidence="2">
    <location>
        <begin position="21"/>
        <end position="104"/>
    </location>
</feature>
<dbReference type="Proteomes" id="UP000799640">
    <property type="component" value="Unassembled WGS sequence"/>
</dbReference>
<protein>
    <recommendedName>
        <fullName evidence="2">DUF4470 domain-containing protein</fullName>
    </recommendedName>
</protein>
<evidence type="ECO:0000313" key="3">
    <source>
        <dbReference type="EMBL" id="KAF2399717.1"/>
    </source>
</evidence>
<dbReference type="InterPro" id="IPR027974">
    <property type="entry name" value="DUF4470"/>
</dbReference>
<sequence>MYSYLDMFIPEQYRFQSPFMQEPATCLTQSLPRSQDANILILNEADIRRILFTCYSDDLARTNRIRVTLSDYPSKLARNVLLYTLLLDDPRQKHQDEIWQIFHDLQIDSKAHALLLHQVKKLCDHSSSLLTWLTGPYAMHIEMPRPAILAQLRQEWEAMLEASGPSHLMEELLSAQEDMETWEAAWSTHLVHMTNRSSPTATYGPAPPWSTAALKSYFKEGITDSHSASVNRLDNPAFLDTSFLTLTRNPLEAFHFATSFLTLDSNSPLLKVPKSSADSTPGIVQAQVEFHAWVASFQLARENITLIPWPFNEPGFVCRNLELLPERAQGAGPGFDFIDATSLSPDYELLSVLIMAAPLLRPSPTSALRTRFSLNKRKAALQNPGEDIAQLHISHVLHGDFSTTCMLLGLLAVEYTNLASTDPALYERHDHGEWYTGVLTFKPAIQGVDIALPTAVPNIRFGRRELASILFTTYKMMFPRKPKRGKRDYLLAGSFHTVSFLRFLQLAKRRVAVDFGQVMARLFHLITKCSDARQDGFCLEEAFSYARIMGLDTTNFTVANDPYAMTKRNGGVGPWRGIPHDLFVTLAVPISEAPQKTSLRPRNDSRTIDWGRCCFLDLTQAIGFGKNVYFRAVTVESGYVTWSGPRNTMDFQIAKTSEPRLIRSKKTTGKCIIFTFIAPAPLLVSVPPTTPIGIDFWEYHIPSDARPSDVTPPWSTSLNDQAHVFVTESHPSGALFRTWPSPETPNASTDVHLSRSIVARPGSVKGSTTLEARVELISPEARKLAEHPGNITVEWMSSFHFHVSLSGGIETSVFFPYAVPQRAADCVLHPKKNVLVIRMKLSSCYSFGGAASFPELTYPIIRIGTDRFPVNLHRVVLDRLPIFRSVLDAQGANIWFFTLMCSIRYLDRLDGWHPQWDEMSFREHLSQAFENTIFFISAFVFLYEPIPPCTFFALRTKMAGSQRPIELLLSIFAPRLDIGNGTVVHDGAAADCREWDQPALHQALQDVHQKRVVFLDMDAGQLQMWRNVLPAFAERCRTWEHVPACDDAYLDTKGQGHDSPCLCFCGNGEVPSRFNHFGPDLIPRMTRIAIPLRLSVQWNALLNYEQNEPWRSLINFIQEGRVVVPRCHYCRRTVPVLFPCFLCLDPYVFHCDECRDRHISPLKCQSHTDPEKIVEMGKRVVALGAPLYGYRYDSIGEQGPNSPDSQTVRGDSPKPERSPEAAPSGHEVEEGGSMAGDGQDGSGLLRAPTELGKDESKAKVGGNGSWLRRWGIKLPEEGDTSGEGGRVQS</sequence>
<proteinExistence type="predicted"/>
<organism evidence="3 4">
    <name type="scientific">Trichodelitschia bisporula</name>
    <dbReference type="NCBI Taxonomy" id="703511"/>
    <lineage>
        <taxon>Eukaryota</taxon>
        <taxon>Fungi</taxon>
        <taxon>Dikarya</taxon>
        <taxon>Ascomycota</taxon>
        <taxon>Pezizomycotina</taxon>
        <taxon>Dothideomycetes</taxon>
        <taxon>Dothideomycetes incertae sedis</taxon>
        <taxon>Phaeotrichales</taxon>
        <taxon>Phaeotrichaceae</taxon>
        <taxon>Trichodelitschia</taxon>
    </lineage>
</organism>
<accession>A0A6G1HV49</accession>
<reference evidence="3" key="1">
    <citation type="journal article" date="2020" name="Stud. Mycol.">
        <title>101 Dothideomycetes genomes: a test case for predicting lifestyles and emergence of pathogens.</title>
        <authorList>
            <person name="Haridas S."/>
            <person name="Albert R."/>
            <person name="Binder M."/>
            <person name="Bloem J."/>
            <person name="Labutti K."/>
            <person name="Salamov A."/>
            <person name="Andreopoulos B."/>
            <person name="Baker S."/>
            <person name="Barry K."/>
            <person name="Bills G."/>
            <person name="Bluhm B."/>
            <person name="Cannon C."/>
            <person name="Castanera R."/>
            <person name="Culley D."/>
            <person name="Daum C."/>
            <person name="Ezra D."/>
            <person name="Gonzalez J."/>
            <person name="Henrissat B."/>
            <person name="Kuo A."/>
            <person name="Liang C."/>
            <person name="Lipzen A."/>
            <person name="Lutzoni F."/>
            <person name="Magnuson J."/>
            <person name="Mondo S."/>
            <person name="Nolan M."/>
            <person name="Ohm R."/>
            <person name="Pangilinan J."/>
            <person name="Park H.-J."/>
            <person name="Ramirez L."/>
            <person name="Alfaro M."/>
            <person name="Sun H."/>
            <person name="Tritt A."/>
            <person name="Yoshinaga Y."/>
            <person name="Zwiers L.-H."/>
            <person name="Turgeon B."/>
            <person name="Goodwin S."/>
            <person name="Spatafora J."/>
            <person name="Crous P."/>
            <person name="Grigoriev I."/>
        </authorList>
    </citation>
    <scope>NUCLEOTIDE SEQUENCE</scope>
    <source>
        <strain evidence="3">CBS 262.69</strain>
    </source>
</reference>
<gene>
    <name evidence="3" type="ORF">EJ06DRAFT_511932</name>
</gene>
<evidence type="ECO:0000259" key="2">
    <source>
        <dbReference type="Pfam" id="PF14737"/>
    </source>
</evidence>
<dbReference type="OrthoDB" id="432970at2759"/>
<keyword evidence="4" id="KW-1185">Reference proteome</keyword>
<feature type="region of interest" description="Disordered" evidence="1">
    <location>
        <begin position="1194"/>
        <end position="1289"/>
    </location>
</feature>
<evidence type="ECO:0000256" key="1">
    <source>
        <dbReference type="SAM" id="MobiDB-lite"/>
    </source>
</evidence>
<dbReference type="EMBL" id="ML996697">
    <property type="protein sequence ID" value="KAF2399717.1"/>
    <property type="molecule type" value="Genomic_DNA"/>
</dbReference>
<dbReference type="Pfam" id="PF14737">
    <property type="entry name" value="DUF4470"/>
    <property type="match status" value="1"/>
</dbReference>
<evidence type="ECO:0000313" key="4">
    <source>
        <dbReference type="Proteomes" id="UP000799640"/>
    </source>
</evidence>